<reference evidence="1 2" key="1">
    <citation type="submission" date="2019-08" db="EMBL/GenBank/DDBJ databases">
        <title>In-depth cultivation of the pig gut microbiome towards novel bacterial diversity and tailored functional studies.</title>
        <authorList>
            <person name="Wylensek D."/>
            <person name="Hitch T.C.A."/>
            <person name="Clavel T."/>
        </authorList>
    </citation>
    <scope>NUCLEOTIDE SEQUENCE [LARGE SCALE GENOMIC DNA]</scope>
    <source>
        <strain evidence="1 2">WCA-693-APC-MOT-I</strain>
    </source>
</reference>
<dbReference type="RefSeq" id="WP_154519523.1">
    <property type="nucleotide sequence ID" value="NZ_VUMT01000013.1"/>
</dbReference>
<gene>
    <name evidence="1" type="ORF">FYJ58_09600</name>
</gene>
<name>A0A6L5XZ21_9FIRM</name>
<evidence type="ECO:0000313" key="2">
    <source>
        <dbReference type="Proteomes" id="UP000482209"/>
    </source>
</evidence>
<dbReference type="Proteomes" id="UP000482209">
    <property type="component" value="Unassembled WGS sequence"/>
</dbReference>
<protein>
    <submittedName>
        <fullName evidence="1">Uncharacterized protein</fullName>
    </submittedName>
</protein>
<accession>A0A6L5XZ21</accession>
<organism evidence="1 2">
    <name type="scientific">Velocimicrobium porci</name>
    <dbReference type="NCBI Taxonomy" id="2606634"/>
    <lineage>
        <taxon>Bacteria</taxon>
        <taxon>Bacillati</taxon>
        <taxon>Bacillota</taxon>
        <taxon>Clostridia</taxon>
        <taxon>Lachnospirales</taxon>
        <taxon>Lachnospiraceae</taxon>
        <taxon>Velocimicrobium</taxon>
    </lineage>
</organism>
<proteinExistence type="predicted"/>
<sequence>MKEQQRKNELFFKIKNQTEELNQLMKEYCKDTNGKLDVSVEHGKLVIRQEYRNNRIMMEELEQFFQRIIRAVEG</sequence>
<evidence type="ECO:0000313" key="1">
    <source>
        <dbReference type="EMBL" id="MSS64126.1"/>
    </source>
</evidence>
<dbReference type="EMBL" id="VUMT01000013">
    <property type="protein sequence ID" value="MSS64126.1"/>
    <property type="molecule type" value="Genomic_DNA"/>
</dbReference>
<keyword evidence="2" id="KW-1185">Reference proteome</keyword>
<dbReference type="AlphaFoldDB" id="A0A6L5XZ21"/>
<comment type="caution">
    <text evidence="1">The sequence shown here is derived from an EMBL/GenBank/DDBJ whole genome shotgun (WGS) entry which is preliminary data.</text>
</comment>